<name>A0A8S9GBW2_BRACR</name>
<organism evidence="1 3">
    <name type="scientific">Brassica cretica</name>
    <name type="common">Mustard</name>
    <dbReference type="NCBI Taxonomy" id="69181"/>
    <lineage>
        <taxon>Eukaryota</taxon>
        <taxon>Viridiplantae</taxon>
        <taxon>Streptophyta</taxon>
        <taxon>Embryophyta</taxon>
        <taxon>Tracheophyta</taxon>
        <taxon>Spermatophyta</taxon>
        <taxon>Magnoliopsida</taxon>
        <taxon>eudicotyledons</taxon>
        <taxon>Gunneridae</taxon>
        <taxon>Pentapetalae</taxon>
        <taxon>rosids</taxon>
        <taxon>malvids</taxon>
        <taxon>Brassicales</taxon>
        <taxon>Brassicaceae</taxon>
        <taxon>Brassiceae</taxon>
        <taxon>Brassica</taxon>
    </lineage>
</organism>
<accession>A0A8S9GBW2</accession>
<gene>
    <name evidence="1" type="ORF">F2Q68_00032944</name>
    <name evidence="2" type="ORF">F2Q70_00037490</name>
</gene>
<evidence type="ECO:0000313" key="2">
    <source>
        <dbReference type="EMBL" id="KAF2587436.1"/>
    </source>
</evidence>
<sequence length="210" mass="22522">MYGNQHQSDVMIPDSHQTFTDGMLPTSKPLFGAVKLELPSFQYSETGGFDQWMTTTTPSPPQSDLLDSVDTYIQSPPPLEIDEPDCFSSCDTGLLDMLLHEAKIKASAKHSLLSFSSTTCATDGTQNVPRGGETHITSGAGGNSSGEIKVYSLIGCKGMGTKERVDVVRPDVLLASNWPDQQGRFGIVAACSVTPSRLFLVGEESVETVT</sequence>
<proteinExistence type="predicted"/>
<protein>
    <submittedName>
        <fullName evidence="1">Uncharacterized protein</fullName>
    </submittedName>
</protein>
<dbReference type="Proteomes" id="UP000712281">
    <property type="component" value="Unassembled WGS sequence"/>
</dbReference>
<dbReference type="AlphaFoldDB" id="A0A8S9GBW2"/>
<dbReference type="EMBL" id="QGKY02000246">
    <property type="protein sequence ID" value="KAF2587436.1"/>
    <property type="molecule type" value="Genomic_DNA"/>
</dbReference>
<reference evidence="1" key="1">
    <citation type="submission" date="2019-12" db="EMBL/GenBank/DDBJ databases">
        <title>Genome sequencing and annotation of Brassica cretica.</title>
        <authorList>
            <person name="Studholme D.J."/>
            <person name="Sarris P.F."/>
        </authorList>
    </citation>
    <scope>NUCLEOTIDE SEQUENCE</scope>
    <source>
        <strain evidence="1">PFS-001/15</strain>
        <strain evidence="2">PFS-102/07</strain>
        <tissue evidence="1">Leaf</tissue>
    </source>
</reference>
<dbReference type="EMBL" id="QGKW02002005">
    <property type="protein sequence ID" value="KAF2543555.1"/>
    <property type="molecule type" value="Genomic_DNA"/>
</dbReference>
<evidence type="ECO:0000313" key="1">
    <source>
        <dbReference type="EMBL" id="KAF2543555.1"/>
    </source>
</evidence>
<comment type="caution">
    <text evidence="1">The sequence shown here is derived from an EMBL/GenBank/DDBJ whole genome shotgun (WGS) entry which is preliminary data.</text>
</comment>
<evidence type="ECO:0000313" key="3">
    <source>
        <dbReference type="Proteomes" id="UP000712281"/>
    </source>
</evidence>